<sequence>MTERERVRELGWFSPKKRRLRGILLLSPATSWEVTEMVEPDSFQRCTKINHQKDLMRVMRHLGPGHIVEIHINLAILDISTALLMHIDCLILQGLSSFWGLQDFLLIFTGKRLTDWFCELTWELRFEETRELMAVFSIFIVVVIVSSA</sequence>
<dbReference type="AlphaFoldDB" id="A0AAN7NXY6"/>
<organism evidence="1 2">
    <name type="scientific">Mycteria americana</name>
    <name type="common">Wood stork</name>
    <dbReference type="NCBI Taxonomy" id="33587"/>
    <lineage>
        <taxon>Eukaryota</taxon>
        <taxon>Metazoa</taxon>
        <taxon>Chordata</taxon>
        <taxon>Craniata</taxon>
        <taxon>Vertebrata</taxon>
        <taxon>Euteleostomi</taxon>
        <taxon>Archelosauria</taxon>
        <taxon>Archosauria</taxon>
        <taxon>Dinosauria</taxon>
        <taxon>Saurischia</taxon>
        <taxon>Theropoda</taxon>
        <taxon>Coelurosauria</taxon>
        <taxon>Aves</taxon>
        <taxon>Neognathae</taxon>
        <taxon>Neoaves</taxon>
        <taxon>Aequornithes</taxon>
        <taxon>Ciconiiformes</taxon>
        <taxon>Ciconiidae</taxon>
        <taxon>Mycteria</taxon>
    </lineage>
</organism>
<keyword evidence="2" id="KW-1185">Reference proteome</keyword>
<protein>
    <submittedName>
        <fullName evidence="1">Uncharacterized protein</fullName>
    </submittedName>
</protein>
<accession>A0AAN7NXY6</accession>
<name>A0AAN7NXY6_MYCAM</name>
<evidence type="ECO:0000313" key="1">
    <source>
        <dbReference type="EMBL" id="KAK4832254.1"/>
    </source>
</evidence>
<gene>
    <name evidence="1" type="ORF">QYF61_021606</name>
</gene>
<dbReference type="EMBL" id="JAUNZN010000001">
    <property type="protein sequence ID" value="KAK4832254.1"/>
    <property type="molecule type" value="Genomic_DNA"/>
</dbReference>
<evidence type="ECO:0000313" key="2">
    <source>
        <dbReference type="Proteomes" id="UP001333110"/>
    </source>
</evidence>
<dbReference type="Proteomes" id="UP001333110">
    <property type="component" value="Unassembled WGS sequence"/>
</dbReference>
<comment type="caution">
    <text evidence="1">The sequence shown here is derived from an EMBL/GenBank/DDBJ whole genome shotgun (WGS) entry which is preliminary data.</text>
</comment>
<reference evidence="1 2" key="1">
    <citation type="journal article" date="2023" name="J. Hered.">
        <title>Chromosome-level genome of the wood stork (Mycteria americana) provides insight into avian chromosome evolution.</title>
        <authorList>
            <person name="Flamio R. Jr."/>
            <person name="Ramstad K.M."/>
        </authorList>
    </citation>
    <scope>NUCLEOTIDE SEQUENCE [LARGE SCALE GENOMIC DNA]</scope>
    <source>
        <strain evidence="1">JAX WOST 10</strain>
    </source>
</reference>
<proteinExistence type="predicted"/>